<sequence>MSTITTTPAGHLRGDPEPASESARFLRVLHSEWTKIRTLRSTFYTLAVFVVLAVGMTAVITVGSGGEYAEMAAEERAAFDPLELSMFSLIFAQLAVAVLGVLVMTNEYATGMIGPSLMAVPRRGHLLAAKTIAYTLLAGLAGIPTAFAMFLTGQVILDMQGAPSAALIDDGVLETVVGAGLYFTALGPIAVSVGTLLRSTAGGVATLVAGLLLAPSLTGTLPETWAEPVQKYYPTLAGAQFVIDHPAGLGPWAGFGLMCAFAAVLVAAAFVVLRRRDG</sequence>
<protein>
    <submittedName>
        <fullName evidence="2">ABC transporter permease</fullName>
    </submittedName>
</protein>
<reference evidence="2 3" key="1">
    <citation type="submission" date="2018-06" db="EMBL/GenBank/DDBJ databases">
        <title>Phytoactinopolyspora halophila sp. nov., a novel halophilic actinomycete isolated from a saline soil in China.</title>
        <authorList>
            <person name="Tang S.-K."/>
        </authorList>
    </citation>
    <scope>NUCLEOTIDE SEQUENCE [LARGE SCALE GENOMIC DNA]</scope>
    <source>
        <strain evidence="2 3">YIM 96934</strain>
    </source>
</reference>
<dbReference type="RefSeq" id="WP_112259068.1">
    <property type="nucleotide sequence ID" value="NZ_QMIG01000016.1"/>
</dbReference>
<feature type="transmembrane region" description="Helical" evidence="1">
    <location>
        <begin position="176"/>
        <end position="197"/>
    </location>
</feature>
<dbReference type="Proteomes" id="UP000250462">
    <property type="component" value="Unassembled WGS sequence"/>
</dbReference>
<gene>
    <name evidence="2" type="ORF">DPM12_14545</name>
</gene>
<keyword evidence="1" id="KW-0812">Transmembrane</keyword>
<dbReference type="AlphaFoldDB" id="A0A329QJH2"/>
<dbReference type="EMBL" id="QMIG01000016">
    <property type="protein sequence ID" value="RAW12386.1"/>
    <property type="molecule type" value="Genomic_DNA"/>
</dbReference>
<accession>A0A329QJH2</accession>
<keyword evidence="1" id="KW-0472">Membrane</keyword>
<keyword evidence="1" id="KW-1133">Transmembrane helix</keyword>
<feature type="transmembrane region" description="Helical" evidence="1">
    <location>
        <begin position="252"/>
        <end position="273"/>
    </location>
</feature>
<dbReference type="OrthoDB" id="3480265at2"/>
<comment type="caution">
    <text evidence="2">The sequence shown here is derived from an EMBL/GenBank/DDBJ whole genome shotgun (WGS) entry which is preliminary data.</text>
</comment>
<evidence type="ECO:0000313" key="3">
    <source>
        <dbReference type="Proteomes" id="UP000250462"/>
    </source>
</evidence>
<evidence type="ECO:0000256" key="1">
    <source>
        <dbReference type="SAM" id="Phobius"/>
    </source>
</evidence>
<feature type="transmembrane region" description="Helical" evidence="1">
    <location>
        <begin position="43"/>
        <end position="64"/>
    </location>
</feature>
<feature type="transmembrane region" description="Helical" evidence="1">
    <location>
        <begin position="204"/>
        <end position="221"/>
    </location>
</feature>
<evidence type="ECO:0000313" key="2">
    <source>
        <dbReference type="EMBL" id="RAW12386.1"/>
    </source>
</evidence>
<keyword evidence="3" id="KW-1185">Reference proteome</keyword>
<name>A0A329QJH2_9ACTN</name>
<feature type="transmembrane region" description="Helical" evidence="1">
    <location>
        <begin position="132"/>
        <end position="156"/>
    </location>
</feature>
<proteinExistence type="predicted"/>
<feature type="transmembrane region" description="Helical" evidence="1">
    <location>
        <begin position="84"/>
        <end position="104"/>
    </location>
</feature>
<organism evidence="2 3">
    <name type="scientific">Phytoactinopolyspora halophila</name>
    <dbReference type="NCBI Taxonomy" id="1981511"/>
    <lineage>
        <taxon>Bacteria</taxon>
        <taxon>Bacillati</taxon>
        <taxon>Actinomycetota</taxon>
        <taxon>Actinomycetes</taxon>
        <taxon>Jiangellales</taxon>
        <taxon>Jiangellaceae</taxon>
        <taxon>Phytoactinopolyspora</taxon>
    </lineage>
</organism>